<organism evidence="3 4">
    <name type="scientific">Nocardia macrotermitis</name>
    <dbReference type="NCBI Taxonomy" id="2585198"/>
    <lineage>
        <taxon>Bacteria</taxon>
        <taxon>Bacillati</taxon>
        <taxon>Actinomycetota</taxon>
        <taxon>Actinomycetes</taxon>
        <taxon>Mycobacteriales</taxon>
        <taxon>Nocardiaceae</taxon>
        <taxon>Nocardia</taxon>
    </lineage>
</organism>
<evidence type="ECO:0000256" key="1">
    <source>
        <dbReference type="ARBA" id="ARBA00023125"/>
    </source>
</evidence>
<dbReference type="SUPFAM" id="SSF47413">
    <property type="entry name" value="lambda repressor-like DNA-binding domains"/>
    <property type="match status" value="1"/>
</dbReference>
<accession>A0A7K0DBF8</accession>
<dbReference type="InterPro" id="IPR010982">
    <property type="entry name" value="Lambda_DNA-bd_dom_sf"/>
</dbReference>
<evidence type="ECO:0000313" key="4">
    <source>
        <dbReference type="Proteomes" id="UP000438448"/>
    </source>
</evidence>
<feature type="domain" description="HTH cro/C1-type" evidence="2">
    <location>
        <begin position="31"/>
        <end position="85"/>
    </location>
</feature>
<dbReference type="Pfam" id="PF01381">
    <property type="entry name" value="HTH_3"/>
    <property type="match status" value="1"/>
</dbReference>
<dbReference type="GO" id="GO:0003700">
    <property type="term" value="F:DNA-binding transcription factor activity"/>
    <property type="evidence" value="ECO:0007669"/>
    <property type="project" value="TreeGrafter"/>
</dbReference>
<dbReference type="Gene3D" id="1.10.260.40">
    <property type="entry name" value="lambda repressor-like DNA-binding domains"/>
    <property type="match status" value="1"/>
</dbReference>
<dbReference type="InterPro" id="IPR014710">
    <property type="entry name" value="RmlC-like_jellyroll"/>
</dbReference>
<dbReference type="InterPro" id="IPR011051">
    <property type="entry name" value="RmlC_Cupin_sf"/>
</dbReference>
<dbReference type="Proteomes" id="UP000438448">
    <property type="component" value="Unassembled WGS sequence"/>
</dbReference>
<proteinExistence type="predicted"/>
<dbReference type="PANTHER" id="PTHR46797:SF1">
    <property type="entry name" value="METHYLPHOSPHONATE SYNTHASE"/>
    <property type="match status" value="1"/>
</dbReference>
<keyword evidence="1" id="KW-0238">DNA-binding</keyword>
<protein>
    <recommendedName>
        <fullName evidence="2">HTH cro/C1-type domain-containing protein</fullName>
    </recommendedName>
</protein>
<reference evidence="3 4" key="1">
    <citation type="submission" date="2019-10" db="EMBL/GenBank/DDBJ databases">
        <title>Nocardia macrotermitis sp. nov. and Nocardia aurantia sp. nov., isolated from the gut of fungus growing-termite Macrotermes natalensis.</title>
        <authorList>
            <person name="Benndorf R."/>
            <person name="Schwitalla J."/>
            <person name="Martin K."/>
            <person name="De Beer W."/>
            <person name="Kaster A.-K."/>
            <person name="Vollmers J."/>
            <person name="Poulsen M."/>
            <person name="Beemelmanns C."/>
        </authorList>
    </citation>
    <scope>NUCLEOTIDE SEQUENCE [LARGE SCALE GENOMIC DNA]</scope>
    <source>
        <strain evidence="3 4">RB20</strain>
    </source>
</reference>
<dbReference type="OrthoDB" id="9810578at2"/>
<dbReference type="CDD" id="cd00093">
    <property type="entry name" value="HTH_XRE"/>
    <property type="match status" value="1"/>
</dbReference>
<dbReference type="InterPro" id="IPR013096">
    <property type="entry name" value="Cupin_2"/>
</dbReference>
<dbReference type="PANTHER" id="PTHR46797">
    <property type="entry name" value="HTH-TYPE TRANSCRIPTIONAL REGULATOR"/>
    <property type="match status" value="1"/>
</dbReference>
<dbReference type="GO" id="GO:0005829">
    <property type="term" value="C:cytosol"/>
    <property type="evidence" value="ECO:0007669"/>
    <property type="project" value="TreeGrafter"/>
</dbReference>
<gene>
    <name evidence="3" type="ORF">NRB20_62530</name>
</gene>
<dbReference type="Pfam" id="PF07883">
    <property type="entry name" value="Cupin_2"/>
    <property type="match status" value="1"/>
</dbReference>
<dbReference type="SMART" id="SM00530">
    <property type="entry name" value="HTH_XRE"/>
    <property type="match status" value="1"/>
</dbReference>
<evidence type="ECO:0000259" key="2">
    <source>
        <dbReference type="PROSITE" id="PS50943"/>
    </source>
</evidence>
<keyword evidence="4" id="KW-1185">Reference proteome</keyword>
<dbReference type="InterPro" id="IPR001387">
    <property type="entry name" value="Cro/C1-type_HTH"/>
</dbReference>
<dbReference type="SUPFAM" id="SSF51182">
    <property type="entry name" value="RmlC-like cupins"/>
    <property type="match status" value="1"/>
</dbReference>
<dbReference type="PROSITE" id="PS50943">
    <property type="entry name" value="HTH_CROC1"/>
    <property type="match status" value="1"/>
</dbReference>
<dbReference type="Gene3D" id="2.60.120.10">
    <property type="entry name" value="Jelly Rolls"/>
    <property type="match status" value="1"/>
</dbReference>
<evidence type="ECO:0000313" key="3">
    <source>
        <dbReference type="EMBL" id="MQY23126.1"/>
    </source>
</evidence>
<dbReference type="GO" id="GO:0003677">
    <property type="term" value="F:DNA binding"/>
    <property type="evidence" value="ECO:0007669"/>
    <property type="project" value="UniProtKB-KW"/>
</dbReference>
<dbReference type="AlphaFoldDB" id="A0A7K0DBF8"/>
<dbReference type="EMBL" id="WEGK01000017">
    <property type="protein sequence ID" value="MQY23126.1"/>
    <property type="molecule type" value="Genomic_DNA"/>
</dbReference>
<comment type="caution">
    <text evidence="3">The sequence shown here is derived from an EMBL/GenBank/DDBJ whole genome shotgun (WGS) entry which is preliminary data.</text>
</comment>
<dbReference type="InterPro" id="IPR050807">
    <property type="entry name" value="TransReg_Diox_bact_type"/>
</dbReference>
<sequence length="217" mass="23253">MADIDEVAGGDDTTGDGVLARDFLLRVGERIRGTRIERGLTVQHLADLSGVSRRLLTQIEHGQANPSLVAVTRIARSLGTEFTELIGDAGPAESAVERVPPERYSLVWTSPAGSSAHLLVSTTGVRTADLWSWILAPGDTYRGLPDPPGSFELFHITQGHLTVRADGAEVTMAAGESARLRSDRPYSYHNPAPTPVTFLRTVALAGNPRTPRPKPGD</sequence>
<dbReference type="CDD" id="cd02209">
    <property type="entry name" value="cupin_XRE_C"/>
    <property type="match status" value="1"/>
</dbReference>
<dbReference type="RefSeq" id="WP_153414919.1">
    <property type="nucleotide sequence ID" value="NZ_WEGK01000017.1"/>
</dbReference>
<name>A0A7K0DBF8_9NOCA</name>